<gene>
    <name evidence="9" type="ORF">METZ01_LOCUS234320</name>
</gene>
<dbReference type="PANTHER" id="PTHR33908:SF3">
    <property type="entry name" value="UNDECAPRENYL PHOSPHATE-ALPHA-4-AMINO-4-DEOXY-L-ARABINOSE ARABINOSYL TRANSFERASE"/>
    <property type="match status" value="1"/>
</dbReference>
<feature type="transmembrane region" description="Helical" evidence="8">
    <location>
        <begin position="28"/>
        <end position="46"/>
    </location>
</feature>
<dbReference type="GO" id="GO:0005886">
    <property type="term" value="C:plasma membrane"/>
    <property type="evidence" value="ECO:0007669"/>
    <property type="project" value="UniProtKB-SubCell"/>
</dbReference>
<evidence type="ECO:0000313" key="9">
    <source>
        <dbReference type="EMBL" id="SVB81466.1"/>
    </source>
</evidence>
<dbReference type="GO" id="GO:0010041">
    <property type="term" value="P:response to iron(III) ion"/>
    <property type="evidence" value="ECO:0007669"/>
    <property type="project" value="TreeGrafter"/>
</dbReference>
<keyword evidence="7 8" id="KW-0472">Membrane</keyword>
<evidence type="ECO:0000256" key="1">
    <source>
        <dbReference type="ARBA" id="ARBA00004651"/>
    </source>
</evidence>
<evidence type="ECO:0000256" key="3">
    <source>
        <dbReference type="ARBA" id="ARBA00022676"/>
    </source>
</evidence>
<dbReference type="GO" id="GO:0016763">
    <property type="term" value="F:pentosyltransferase activity"/>
    <property type="evidence" value="ECO:0007669"/>
    <property type="project" value="TreeGrafter"/>
</dbReference>
<evidence type="ECO:0000256" key="7">
    <source>
        <dbReference type="ARBA" id="ARBA00023136"/>
    </source>
</evidence>
<keyword evidence="5 8" id="KW-0812">Transmembrane</keyword>
<dbReference type="InterPro" id="IPR050297">
    <property type="entry name" value="LipidA_mod_glycosyltrf_83"/>
</dbReference>
<evidence type="ECO:0000256" key="5">
    <source>
        <dbReference type="ARBA" id="ARBA00022692"/>
    </source>
</evidence>
<name>A0A382H2C2_9ZZZZ</name>
<keyword evidence="2" id="KW-1003">Cell membrane</keyword>
<feature type="non-terminal residue" evidence="9">
    <location>
        <position position="132"/>
    </location>
</feature>
<dbReference type="AlphaFoldDB" id="A0A382H2C2"/>
<evidence type="ECO:0008006" key="10">
    <source>
        <dbReference type="Google" id="ProtNLM"/>
    </source>
</evidence>
<reference evidence="9" key="1">
    <citation type="submission" date="2018-05" db="EMBL/GenBank/DDBJ databases">
        <authorList>
            <person name="Lanie J.A."/>
            <person name="Ng W.-L."/>
            <person name="Kazmierczak K.M."/>
            <person name="Andrzejewski T.M."/>
            <person name="Davidsen T.M."/>
            <person name="Wayne K.J."/>
            <person name="Tettelin H."/>
            <person name="Glass J.I."/>
            <person name="Rusch D."/>
            <person name="Podicherti R."/>
            <person name="Tsui H.-C.T."/>
            <person name="Winkler M.E."/>
        </authorList>
    </citation>
    <scope>NUCLEOTIDE SEQUENCE</scope>
</reference>
<evidence type="ECO:0000256" key="2">
    <source>
        <dbReference type="ARBA" id="ARBA00022475"/>
    </source>
</evidence>
<organism evidence="9">
    <name type="scientific">marine metagenome</name>
    <dbReference type="NCBI Taxonomy" id="408172"/>
    <lineage>
        <taxon>unclassified sequences</taxon>
        <taxon>metagenomes</taxon>
        <taxon>ecological metagenomes</taxon>
    </lineage>
</organism>
<evidence type="ECO:0000256" key="8">
    <source>
        <dbReference type="SAM" id="Phobius"/>
    </source>
</evidence>
<keyword evidence="4" id="KW-0808">Transferase</keyword>
<proteinExistence type="predicted"/>
<evidence type="ECO:0000256" key="6">
    <source>
        <dbReference type="ARBA" id="ARBA00022989"/>
    </source>
</evidence>
<protein>
    <recommendedName>
        <fullName evidence="10">Glycosyltransferase RgtA/B/C/D-like domain-containing protein</fullName>
    </recommendedName>
</protein>
<keyword evidence="6 8" id="KW-1133">Transmembrane helix</keyword>
<dbReference type="PANTHER" id="PTHR33908">
    <property type="entry name" value="MANNOSYLTRANSFERASE YKCB-RELATED"/>
    <property type="match status" value="1"/>
</dbReference>
<keyword evidence="3" id="KW-0328">Glycosyltransferase</keyword>
<feature type="transmembrane region" description="Helical" evidence="8">
    <location>
        <begin position="89"/>
        <end position="122"/>
    </location>
</feature>
<dbReference type="GO" id="GO:0008610">
    <property type="term" value="P:lipid biosynthetic process"/>
    <property type="evidence" value="ECO:0007669"/>
    <property type="project" value="UniProtKB-ARBA"/>
</dbReference>
<comment type="subcellular location">
    <subcellularLocation>
        <location evidence="1">Cell membrane</location>
        <topology evidence="1">Multi-pass membrane protein</topology>
    </subcellularLocation>
</comment>
<sequence>MWIMRIFISKIISPTPPDLNSVLNNKKLQISFLIFAALLIFLGRQLDTGITIYDDVYYAQKAKEVLNSGSLWDITFAGTPAFDNPPLPFWFTALAFSVFGVSSYSAIFSSALFGTGIVFMTYRLSLLLYKDC</sequence>
<accession>A0A382H2C2</accession>
<evidence type="ECO:0000256" key="4">
    <source>
        <dbReference type="ARBA" id="ARBA00022679"/>
    </source>
</evidence>
<dbReference type="EMBL" id="UINC01058797">
    <property type="protein sequence ID" value="SVB81466.1"/>
    <property type="molecule type" value="Genomic_DNA"/>
</dbReference>